<dbReference type="EC" id="2.4.1.244" evidence="9"/>
<keyword evidence="5 9" id="KW-0735">Signal-anchor</keyword>
<gene>
    <name evidence="12" type="ORF">EOD39_0998</name>
</gene>
<dbReference type="InterPro" id="IPR027791">
    <property type="entry name" value="Galactosyl_T_C"/>
</dbReference>
<name>A0A444UI30_ACIRT</name>
<keyword evidence="3 9" id="KW-0808">Transferase</keyword>
<accession>A0A444UI30</accession>
<dbReference type="InterPro" id="IPR011658">
    <property type="entry name" value="PA14_dom"/>
</dbReference>
<evidence type="ECO:0000256" key="9">
    <source>
        <dbReference type="RuleBase" id="RU364016"/>
    </source>
</evidence>
<evidence type="ECO:0000256" key="3">
    <source>
        <dbReference type="ARBA" id="ARBA00022679"/>
    </source>
</evidence>
<evidence type="ECO:0000259" key="11">
    <source>
        <dbReference type="PROSITE" id="PS51820"/>
    </source>
</evidence>
<feature type="region of interest" description="Disordered" evidence="10">
    <location>
        <begin position="425"/>
        <end position="453"/>
    </location>
</feature>
<organism evidence="12 13">
    <name type="scientific">Acipenser ruthenus</name>
    <name type="common">Sterlet sturgeon</name>
    <dbReference type="NCBI Taxonomy" id="7906"/>
    <lineage>
        <taxon>Eukaryota</taxon>
        <taxon>Metazoa</taxon>
        <taxon>Chordata</taxon>
        <taxon>Craniata</taxon>
        <taxon>Vertebrata</taxon>
        <taxon>Euteleostomi</taxon>
        <taxon>Actinopterygii</taxon>
        <taxon>Chondrostei</taxon>
        <taxon>Acipenseriformes</taxon>
        <taxon>Acipenseridae</taxon>
        <taxon>Acipenser</taxon>
    </lineage>
</organism>
<dbReference type="PANTHER" id="PTHR12369">
    <property type="entry name" value="CHONDROITIN SYNTHASE"/>
    <property type="match status" value="1"/>
</dbReference>
<dbReference type="Pfam" id="PF02709">
    <property type="entry name" value="Glyco_transf_7C"/>
    <property type="match status" value="1"/>
</dbReference>
<evidence type="ECO:0000256" key="6">
    <source>
        <dbReference type="ARBA" id="ARBA00022989"/>
    </source>
</evidence>
<evidence type="ECO:0000256" key="2">
    <source>
        <dbReference type="ARBA" id="ARBA00009239"/>
    </source>
</evidence>
<comment type="similarity">
    <text evidence="2 9">Belongs to the chondroitin N-acetylgalactosaminyltransferase family.</text>
</comment>
<feature type="domain" description="PA14" evidence="11">
    <location>
        <begin position="47"/>
        <end position="208"/>
    </location>
</feature>
<keyword evidence="6" id="KW-1133">Transmembrane helix</keyword>
<protein>
    <recommendedName>
        <fullName evidence="9">Beta-1,4-N-acetylgalactosaminyltransferase</fullName>
        <ecNumber evidence="9">2.4.1.244</ecNumber>
    </recommendedName>
</protein>
<dbReference type="Pfam" id="PF05679">
    <property type="entry name" value="CHGN"/>
    <property type="match status" value="1"/>
</dbReference>
<dbReference type="InterPro" id="IPR029044">
    <property type="entry name" value="Nucleotide-diphossugar_trans"/>
</dbReference>
<comment type="subcellular location">
    <subcellularLocation>
        <location evidence="1 9">Golgi apparatus</location>
        <location evidence="1 9">Golgi stack membrane</location>
        <topology evidence="1 9">Single-pass type II membrane protein</topology>
    </subcellularLocation>
</comment>
<dbReference type="GO" id="GO:0032580">
    <property type="term" value="C:Golgi cisterna membrane"/>
    <property type="evidence" value="ECO:0007669"/>
    <property type="project" value="UniProtKB-SubCell"/>
</dbReference>
<evidence type="ECO:0000256" key="1">
    <source>
        <dbReference type="ARBA" id="ARBA00004447"/>
    </source>
</evidence>
<dbReference type="AlphaFoldDB" id="A0A444UI30"/>
<reference evidence="12 13" key="1">
    <citation type="submission" date="2019-01" db="EMBL/GenBank/DDBJ databases">
        <title>Draft Genome and Complete Hox-Cluster Characterization of the Sterlet Sturgeon (Acipenser ruthenus).</title>
        <authorList>
            <person name="Wei Q."/>
        </authorList>
    </citation>
    <scope>NUCLEOTIDE SEQUENCE [LARGE SCALE GENOMIC DNA]</scope>
    <source>
        <strain evidence="12">WHYD16114868_AA</strain>
        <tissue evidence="12">Blood</tissue>
    </source>
</reference>
<sequence length="1210" mass="135495">MTGAACALPLAVEVWNGESRREEGRLETGSKPALTVKNSTELVVPVQFRGQVNLHIFEDWCGSTVEQLRKNLHFPLYPHKRTMVRKLAVAPRWKDYGLRLFGYIHPYEEGEFQFAVASDDNSEFWLSRNEKPEELQLLAFVGKRGREWTAPGEFEKYPSQISQPVHLSMKRYYFEVLHKQDGGGTDHVEVAWRLRQAGSQFTLISSRSLSLYTNESSLLLDEVLHIPQSPASHRRASWHSTHTAEMLKSDPRDSFHLLPFINESHLEQVLPDCIYSPSYLVSPGYTLVRYQGLHFVHLSYVYPNDYTRLTHMEAANKCFYHRDAYHSDSRSGFSRFMRMDPPKRSKQQKMSWVGRDREVLERKRERQRIQGQREKEGELEVQRPRQRTRVRWGEGVKEERLKPVKRVDYGDPDISEHRRKLLSVNASGTAGGGGVPNKPGRRATATPGVKPILTPGTLRLKRKELARIARARRLQTGQKMVAMGPAGKGQEVLFSWPNWEQENDGNDMYMKPVLYDQAVDWEQTFNLMNMDFADQRSDWIDLHCNVSGNLILSEAEALGVVQSYMEKLNARNKGLYSLKRVVNVEKRLDPVKGSRYLLDLELLEGGARVLRLSQFVFVLNPLPPVQWGSPWLLPRPAPPPPTEPQLCRPQGLTHRNETMVHFIVPVKDQARWVQQFITDMEELYRETRDENFNIIITDYSSTDMDVERALRRAALPSIRKHCVEGRLAFAPIVLRMDCGASIQEPDGYWEVNGFGLLALYKSDLDSVGGMNTREFQDSWGGEDWELLDRNCVRKMTLMFSCPHSALVKTPKSHANPVHGCAPCFLSMAAPHASCPRLRPMLPVHGCASCFLSTAVLHASCPRLRPMLPVHGCAPCFLSMAALHASCPQLCSMLPVHGCAPCFLSTAAPHASCPWLRFMLPVHSCAPCFLSTAAPHASCPRLRPMLPVHGCASCFLSTAVLHASCPRLRSMLPVHGCAPCFLSMAALHASCPQLCSMLPVHGCAPCFLSTAAPHASCPWLRFMLPVHSCAPCFLSTAAPHASCPRLRPMLPVHGCASCFLSTAVLHASCPRLRPMLPVHGCAPCFLSMAALHASCPQLHSMLPVHGCAPCFLSTAAPHASCPWLRFMLPVHSCAPCFLSTAAPHASCPRLRPMLPVHGCASCFLSMAAPHASCPWLRFMLPVHGCAPCFLSTAALHASCPRLRSMLPAKQR</sequence>
<dbReference type="EMBL" id="SCEB01214526">
    <property type="protein sequence ID" value="RXM34862.1"/>
    <property type="molecule type" value="Genomic_DNA"/>
</dbReference>
<evidence type="ECO:0000256" key="5">
    <source>
        <dbReference type="ARBA" id="ARBA00022968"/>
    </source>
</evidence>
<keyword evidence="4" id="KW-0812">Transmembrane</keyword>
<dbReference type="SMART" id="SM00758">
    <property type="entry name" value="PA14"/>
    <property type="match status" value="1"/>
</dbReference>
<dbReference type="GO" id="GO:0033842">
    <property type="term" value="F:N-acetyl-beta-glucosaminyl-derivative 4-beta-N-acetylgalactosaminyltransferase activity"/>
    <property type="evidence" value="ECO:0007669"/>
    <property type="project" value="UniProtKB-EC"/>
</dbReference>
<evidence type="ECO:0000256" key="4">
    <source>
        <dbReference type="ARBA" id="ARBA00022692"/>
    </source>
</evidence>
<comment type="function">
    <text evidence="9">Transfers N-acetylgalactosamine (GalNAc) from UDP-GalNAc to N-acetylglucosamine-beta-benzyl with a beta-1,4-linkage to form N,N'-diacetyllactosediamine, GalNAc-beta-1,4-GlcNAc structures in N-linked glycans and probably O-linked glycans.</text>
</comment>
<evidence type="ECO:0000256" key="8">
    <source>
        <dbReference type="ARBA" id="ARBA00023136"/>
    </source>
</evidence>
<proteinExistence type="inferred from homology"/>
<evidence type="ECO:0000256" key="10">
    <source>
        <dbReference type="SAM" id="MobiDB-lite"/>
    </source>
</evidence>
<dbReference type="Proteomes" id="UP000289886">
    <property type="component" value="Unassembled WGS sequence"/>
</dbReference>
<dbReference type="InterPro" id="IPR037524">
    <property type="entry name" value="PA14/GLEYA"/>
</dbReference>
<comment type="caution">
    <text evidence="12">The sequence shown here is derived from an EMBL/GenBank/DDBJ whole genome shotgun (WGS) entry which is preliminary data.</text>
</comment>
<keyword evidence="8" id="KW-0472">Membrane</keyword>
<comment type="catalytic activity">
    <reaction evidence="9">
        <text>an N-acetyl-beta-D-glucosaminyl derivative + UDP-N-acetyl-alpha-D-galactosamine = an N-acetyl-beta-D-galactosaminyl-(1-&gt;4)-N-acetyl-beta-D-glucosaminyl derivative + UDP + H(+)</text>
        <dbReference type="Rhea" id="RHEA:20493"/>
        <dbReference type="ChEBI" id="CHEBI:15378"/>
        <dbReference type="ChEBI" id="CHEBI:58223"/>
        <dbReference type="ChEBI" id="CHEBI:61631"/>
        <dbReference type="ChEBI" id="CHEBI:67138"/>
        <dbReference type="ChEBI" id="CHEBI:138027"/>
        <dbReference type="EC" id="2.4.1.244"/>
    </reaction>
</comment>
<keyword evidence="13" id="KW-1185">Reference proteome</keyword>
<dbReference type="InterPro" id="IPR051227">
    <property type="entry name" value="CS_glycosyltransferase"/>
</dbReference>
<dbReference type="PANTHER" id="PTHR12369:SF5">
    <property type="entry name" value="HEXOSYLTRANSFERASE"/>
    <property type="match status" value="1"/>
</dbReference>
<keyword evidence="7 9" id="KW-0333">Golgi apparatus</keyword>
<evidence type="ECO:0000256" key="7">
    <source>
        <dbReference type="ARBA" id="ARBA00023034"/>
    </source>
</evidence>
<dbReference type="PROSITE" id="PS51820">
    <property type="entry name" value="PA14"/>
    <property type="match status" value="1"/>
</dbReference>
<evidence type="ECO:0000313" key="13">
    <source>
        <dbReference type="Proteomes" id="UP000289886"/>
    </source>
</evidence>
<evidence type="ECO:0000313" key="12">
    <source>
        <dbReference type="EMBL" id="RXM34862.1"/>
    </source>
</evidence>
<dbReference type="InterPro" id="IPR008428">
    <property type="entry name" value="Chond_GalNAc"/>
</dbReference>
<dbReference type="SUPFAM" id="SSF53448">
    <property type="entry name" value="Nucleotide-diphospho-sugar transferases"/>
    <property type="match status" value="1"/>
</dbReference>